<keyword evidence="3" id="KW-1185">Reference proteome</keyword>
<protein>
    <submittedName>
        <fullName evidence="2">Uncharacterized protein</fullName>
    </submittedName>
</protein>
<comment type="caution">
    <text evidence="2">The sequence shown here is derived from an EMBL/GenBank/DDBJ whole genome shotgun (WGS) entry which is preliminary data.</text>
</comment>
<name>A0A918FSM6_9ACTN</name>
<organism evidence="2 3">
    <name type="scientific">Streptomyces humidus</name>
    <dbReference type="NCBI Taxonomy" id="52259"/>
    <lineage>
        <taxon>Bacteria</taxon>
        <taxon>Bacillati</taxon>
        <taxon>Actinomycetota</taxon>
        <taxon>Actinomycetes</taxon>
        <taxon>Kitasatosporales</taxon>
        <taxon>Streptomycetaceae</taxon>
        <taxon>Streptomyces</taxon>
    </lineage>
</organism>
<dbReference type="EMBL" id="BMTL01000005">
    <property type="protein sequence ID" value="GGR77178.1"/>
    <property type="molecule type" value="Genomic_DNA"/>
</dbReference>
<gene>
    <name evidence="2" type="ORF">GCM10010269_15540</name>
</gene>
<proteinExistence type="predicted"/>
<evidence type="ECO:0000313" key="3">
    <source>
        <dbReference type="Proteomes" id="UP000606194"/>
    </source>
</evidence>
<dbReference type="AlphaFoldDB" id="A0A918FSM6"/>
<feature type="region of interest" description="Disordered" evidence="1">
    <location>
        <begin position="1"/>
        <end position="21"/>
    </location>
</feature>
<reference evidence="2" key="2">
    <citation type="submission" date="2020-09" db="EMBL/GenBank/DDBJ databases">
        <authorList>
            <person name="Sun Q."/>
            <person name="Ohkuma M."/>
        </authorList>
    </citation>
    <scope>NUCLEOTIDE SEQUENCE</scope>
    <source>
        <strain evidence="2">JCM 4386</strain>
    </source>
</reference>
<sequence length="138" mass="14790">MTSGSFPTVEPGSRQSAPGSPLLPLVELRFARLRLDGVEVARNPAEMVMHTLCGWASGAAHEVARRPLRGPGVVTSDGPHRGPGTVRRLRRTDSIRRRTEGISAWRLPPSLPSRRVDTGSGTPERAAPADGGTRAARR</sequence>
<dbReference type="Proteomes" id="UP000606194">
    <property type="component" value="Unassembled WGS sequence"/>
</dbReference>
<accession>A0A918FSM6</accession>
<evidence type="ECO:0000313" key="2">
    <source>
        <dbReference type="EMBL" id="GGR77178.1"/>
    </source>
</evidence>
<evidence type="ECO:0000256" key="1">
    <source>
        <dbReference type="SAM" id="MobiDB-lite"/>
    </source>
</evidence>
<reference evidence="2" key="1">
    <citation type="journal article" date="2014" name="Int. J. Syst. Evol. Microbiol.">
        <title>Complete genome sequence of Corynebacterium casei LMG S-19264T (=DSM 44701T), isolated from a smear-ripened cheese.</title>
        <authorList>
            <consortium name="US DOE Joint Genome Institute (JGI-PGF)"/>
            <person name="Walter F."/>
            <person name="Albersmeier A."/>
            <person name="Kalinowski J."/>
            <person name="Ruckert C."/>
        </authorList>
    </citation>
    <scope>NUCLEOTIDE SEQUENCE</scope>
    <source>
        <strain evidence="2">JCM 4386</strain>
    </source>
</reference>
<feature type="region of interest" description="Disordered" evidence="1">
    <location>
        <begin position="95"/>
        <end position="138"/>
    </location>
</feature>